<dbReference type="InterPro" id="IPR036861">
    <property type="entry name" value="Endochitinase-like_sf"/>
</dbReference>
<accession>A0A2K1J8F1</accession>
<reference evidence="9" key="3">
    <citation type="submission" date="2020-12" db="UniProtKB">
        <authorList>
            <consortium name="EnsemblPlants"/>
        </authorList>
    </citation>
    <scope>IDENTIFICATION</scope>
</reference>
<dbReference type="Gramene" id="Pp3c16_13440V3.1">
    <property type="protein sequence ID" value="Pp3c16_13440V3.1"/>
    <property type="gene ID" value="Pp3c16_13440"/>
</dbReference>
<dbReference type="GO" id="GO:0006032">
    <property type="term" value="P:chitin catabolic process"/>
    <property type="evidence" value="ECO:0007669"/>
    <property type="project" value="InterPro"/>
</dbReference>
<dbReference type="EnsemblPlants" id="Pp3c16_13440V3.2">
    <property type="protein sequence ID" value="Pp3c16_13440V3.2"/>
    <property type="gene ID" value="Pp3c16_13440"/>
</dbReference>
<dbReference type="PANTHER" id="PTHR22595">
    <property type="entry name" value="CHITINASE-RELATED"/>
    <property type="match status" value="1"/>
</dbReference>
<evidence type="ECO:0000313" key="9">
    <source>
        <dbReference type="EnsemblPlants" id="Pp3c16_13440V3.1"/>
    </source>
</evidence>
<feature type="domain" description="Chitin-binding type-1" evidence="7">
    <location>
        <begin position="30"/>
        <end position="73"/>
    </location>
</feature>
<dbReference type="InParanoid" id="A0A2K1J8F1"/>
<dbReference type="GO" id="GO:0005975">
    <property type="term" value="P:carbohydrate metabolic process"/>
    <property type="evidence" value="ECO:0007669"/>
    <property type="project" value="InterPro"/>
</dbReference>
<feature type="disulfide bond" evidence="4">
    <location>
        <begin position="42"/>
        <end position="55"/>
    </location>
</feature>
<sequence>MFVKIKTLSMTSCRVALLLLVVCFSGLAKAEDCGWQANGARCSPSTVCCSQWGYCGVTPEHCGTGCQSGSCTGGSPPSPGGSGLSSFFPSSLFDKWFPNCNSFYTYEAFIAAAALYPAFGSSRNPEIQKREVAAFFAHVNHETEGLVYIEEINKSFSYCRERDSYGCAPGKKYYSRGPLQLSWNYNYKLASSKVGFNIWADPDKIATDVTLAFKTALWFWMEPATPKPSCHSVIVGDQGFGTTTNIINGGLECGPNNSPAQAENRSKYYQDFCRQLNVSPGGALTCSNMTPYGLLVGL</sequence>
<dbReference type="SMART" id="SM00270">
    <property type="entry name" value="ChtBD1"/>
    <property type="match status" value="1"/>
</dbReference>
<dbReference type="PaxDb" id="3218-PP1S15_171V6.1"/>
<dbReference type="EMBL" id="ABEU02000016">
    <property type="protein sequence ID" value="PNR37820.1"/>
    <property type="molecule type" value="Genomic_DNA"/>
</dbReference>
<feature type="active site" description="Proton donor" evidence="3">
    <location>
        <position position="142"/>
    </location>
</feature>
<dbReference type="PROSITE" id="PS00774">
    <property type="entry name" value="CHITINASE_19_2"/>
    <property type="match status" value="1"/>
</dbReference>
<feature type="disulfide bond" evidence="4">
    <location>
        <begin position="159"/>
        <end position="167"/>
    </location>
</feature>
<evidence type="ECO:0000259" key="7">
    <source>
        <dbReference type="PROSITE" id="PS50941"/>
    </source>
</evidence>
<organism evidence="8">
    <name type="scientific">Physcomitrium patens</name>
    <name type="common">Spreading-leaved earth moss</name>
    <name type="synonym">Physcomitrella patens</name>
    <dbReference type="NCBI Taxonomy" id="3218"/>
    <lineage>
        <taxon>Eukaryota</taxon>
        <taxon>Viridiplantae</taxon>
        <taxon>Streptophyta</taxon>
        <taxon>Embryophyta</taxon>
        <taxon>Bryophyta</taxon>
        <taxon>Bryophytina</taxon>
        <taxon>Bryopsida</taxon>
        <taxon>Funariidae</taxon>
        <taxon>Funariales</taxon>
        <taxon>Funariaceae</taxon>
        <taxon>Physcomitrium</taxon>
    </lineage>
</organism>
<evidence type="ECO:0000313" key="8">
    <source>
        <dbReference type="EMBL" id="PNR37820.1"/>
    </source>
</evidence>
<feature type="chain" id="PRO_5033761744" description="Chitin-binding type-1 domain-containing protein" evidence="6">
    <location>
        <begin position="31"/>
        <end position="298"/>
    </location>
</feature>
<dbReference type="InterPro" id="IPR016283">
    <property type="entry name" value="Glyco_hydro_19"/>
</dbReference>
<feature type="disulfide bond" evidence="4">
    <location>
        <begin position="33"/>
        <end position="49"/>
    </location>
</feature>
<dbReference type="Pfam" id="PF00187">
    <property type="entry name" value="Chitin_bind_1"/>
    <property type="match status" value="1"/>
</dbReference>
<protein>
    <recommendedName>
        <fullName evidence="7">Chitin-binding type-1 domain-containing protein</fullName>
    </recommendedName>
</protein>
<dbReference type="Gene3D" id="3.30.60.10">
    <property type="entry name" value="Endochitinase-like"/>
    <property type="match status" value="1"/>
</dbReference>
<feature type="disulfide bond" evidence="4 5">
    <location>
        <begin position="48"/>
        <end position="62"/>
    </location>
</feature>
<proteinExistence type="predicted"/>
<dbReference type="SUPFAM" id="SSF53955">
    <property type="entry name" value="Lysozyme-like"/>
    <property type="match status" value="1"/>
</dbReference>
<dbReference type="PANTHER" id="PTHR22595:SF192">
    <property type="entry name" value="CHITIN-BINDING TYPE-1 DOMAIN-CONTAINING PROTEIN"/>
    <property type="match status" value="1"/>
</dbReference>
<dbReference type="GO" id="GO:0004568">
    <property type="term" value="F:chitinase activity"/>
    <property type="evidence" value="ECO:0000318"/>
    <property type="project" value="GO_Central"/>
</dbReference>
<name>A0A2K1J8F1_PHYPA</name>
<dbReference type="FunCoup" id="A0A2K1J8F1">
    <property type="interactions" value="252"/>
</dbReference>
<evidence type="ECO:0000256" key="5">
    <source>
        <dbReference type="PROSITE-ProRule" id="PRU00261"/>
    </source>
</evidence>
<feature type="signal peptide" evidence="6">
    <location>
        <begin position="1"/>
        <end position="30"/>
    </location>
</feature>
<dbReference type="SUPFAM" id="SSF57016">
    <property type="entry name" value="Plant lectins/antimicrobial peptides"/>
    <property type="match status" value="1"/>
</dbReference>
<keyword evidence="1 5" id="KW-0147">Chitin-binding</keyword>
<dbReference type="GO" id="GO:0008061">
    <property type="term" value="F:chitin binding"/>
    <property type="evidence" value="ECO:0007669"/>
    <property type="project" value="UniProtKB-UniRule"/>
</dbReference>
<dbReference type="InterPro" id="IPR023346">
    <property type="entry name" value="Lysozyme-like_dom_sf"/>
</dbReference>
<dbReference type="InterPro" id="IPR001002">
    <property type="entry name" value="Chitin-bd_1"/>
</dbReference>
<evidence type="ECO:0000313" key="10">
    <source>
        <dbReference type="Proteomes" id="UP000006727"/>
    </source>
</evidence>
<evidence type="ECO:0000256" key="6">
    <source>
        <dbReference type="SAM" id="SignalP"/>
    </source>
</evidence>
<dbReference type="Gramene" id="Pp3c16_13440V3.2">
    <property type="protein sequence ID" value="Pp3c16_13440V3.2"/>
    <property type="gene ID" value="Pp3c16_13440"/>
</dbReference>
<comment type="caution">
    <text evidence="5">Lacks conserved residue(s) required for the propagation of feature annotation.</text>
</comment>
<evidence type="ECO:0000256" key="1">
    <source>
        <dbReference type="ARBA" id="ARBA00022669"/>
    </source>
</evidence>
<evidence type="ECO:0000256" key="3">
    <source>
        <dbReference type="PIRSR" id="PIRSR001060-1"/>
    </source>
</evidence>
<dbReference type="OMA" id="WQANGAR"/>
<dbReference type="PIRSF" id="PIRSF001060">
    <property type="entry name" value="Endochitinase"/>
    <property type="match status" value="1"/>
</dbReference>
<dbReference type="AlphaFoldDB" id="A0A2K1J8F1"/>
<keyword evidence="6" id="KW-0732">Signal</keyword>
<feature type="disulfide bond" evidence="4">
    <location>
        <begin position="253"/>
        <end position="286"/>
    </location>
</feature>
<dbReference type="Gene3D" id="3.30.20.10">
    <property type="entry name" value="Endochitinase, domain 2"/>
    <property type="match status" value="1"/>
</dbReference>
<keyword evidence="2 4" id="KW-1015">Disulfide bond</keyword>
<dbReference type="CDD" id="cd00035">
    <property type="entry name" value="ChtBD1"/>
    <property type="match status" value="1"/>
</dbReference>
<reference evidence="8 10" key="1">
    <citation type="journal article" date="2008" name="Science">
        <title>The Physcomitrella genome reveals evolutionary insights into the conquest of land by plants.</title>
        <authorList>
            <person name="Rensing S."/>
            <person name="Lang D."/>
            <person name="Zimmer A."/>
            <person name="Terry A."/>
            <person name="Salamov A."/>
            <person name="Shapiro H."/>
            <person name="Nishiyama T."/>
            <person name="Perroud P.-F."/>
            <person name="Lindquist E."/>
            <person name="Kamisugi Y."/>
            <person name="Tanahashi T."/>
            <person name="Sakakibara K."/>
            <person name="Fujita T."/>
            <person name="Oishi K."/>
            <person name="Shin-I T."/>
            <person name="Kuroki Y."/>
            <person name="Toyoda A."/>
            <person name="Suzuki Y."/>
            <person name="Hashimoto A."/>
            <person name="Yamaguchi K."/>
            <person name="Sugano A."/>
            <person name="Kohara Y."/>
            <person name="Fujiyama A."/>
            <person name="Anterola A."/>
            <person name="Aoki S."/>
            <person name="Ashton N."/>
            <person name="Barbazuk W.B."/>
            <person name="Barker E."/>
            <person name="Bennetzen J."/>
            <person name="Bezanilla M."/>
            <person name="Blankenship R."/>
            <person name="Cho S.H."/>
            <person name="Dutcher S."/>
            <person name="Estelle M."/>
            <person name="Fawcett J.A."/>
            <person name="Gundlach H."/>
            <person name="Hanada K."/>
            <person name="Heyl A."/>
            <person name="Hicks K.A."/>
            <person name="Hugh J."/>
            <person name="Lohr M."/>
            <person name="Mayer K."/>
            <person name="Melkozernov A."/>
            <person name="Murata T."/>
            <person name="Nelson D."/>
            <person name="Pils B."/>
            <person name="Prigge M."/>
            <person name="Reiss B."/>
            <person name="Renner T."/>
            <person name="Rombauts S."/>
            <person name="Rushton P."/>
            <person name="Sanderfoot A."/>
            <person name="Schween G."/>
            <person name="Shiu S.-H."/>
            <person name="Stueber K."/>
            <person name="Theodoulou F.L."/>
            <person name="Tu H."/>
            <person name="Van de Peer Y."/>
            <person name="Verrier P.J."/>
            <person name="Waters E."/>
            <person name="Wood A."/>
            <person name="Yang L."/>
            <person name="Cove D."/>
            <person name="Cuming A."/>
            <person name="Hasebe M."/>
            <person name="Lucas S."/>
            <person name="Mishler D.B."/>
            <person name="Reski R."/>
            <person name="Grigoriev I."/>
            <person name="Quatrano R.S."/>
            <person name="Boore J.L."/>
        </authorList>
    </citation>
    <scope>NUCLEOTIDE SEQUENCE [LARGE SCALE GENOMIC DNA]</scope>
    <source>
        <strain evidence="9 10">cv. Gransden 2004</strain>
    </source>
</reference>
<dbReference type="STRING" id="3218.A0A2K1J8F1"/>
<dbReference type="PROSITE" id="PS50941">
    <property type="entry name" value="CHIT_BIND_I_2"/>
    <property type="match status" value="1"/>
</dbReference>
<dbReference type="Gene3D" id="1.10.530.10">
    <property type="match status" value="1"/>
</dbReference>
<evidence type="ECO:0000256" key="4">
    <source>
        <dbReference type="PIRSR" id="PIRSR001060-2"/>
    </source>
</evidence>
<dbReference type="Pfam" id="PF00182">
    <property type="entry name" value="Glyco_hydro_19"/>
    <property type="match status" value="1"/>
</dbReference>
<dbReference type="GO" id="GO:0016998">
    <property type="term" value="P:cell wall macromolecule catabolic process"/>
    <property type="evidence" value="ECO:0007669"/>
    <property type="project" value="InterPro"/>
</dbReference>
<dbReference type="CDD" id="cd00325">
    <property type="entry name" value="chitinase_GH19"/>
    <property type="match status" value="1"/>
</dbReference>
<dbReference type="EnsemblPlants" id="Pp3c16_13440V3.1">
    <property type="protein sequence ID" value="Pp3c16_13440V3.1"/>
    <property type="gene ID" value="Pp3c16_13440"/>
</dbReference>
<dbReference type="Proteomes" id="UP000006727">
    <property type="component" value="Chromosome 16"/>
</dbReference>
<dbReference type="InterPro" id="IPR000726">
    <property type="entry name" value="Glyco_hydro_19_cat"/>
</dbReference>
<reference evidence="8 10" key="2">
    <citation type="journal article" date="2018" name="Plant J.">
        <title>The Physcomitrella patens chromosome-scale assembly reveals moss genome structure and evolution.</title>
        <authorList>
            <person name="Lang D."/>
            <person name="Ullrich K.K."/>
            <person name="Murat F."/>
            <person name="Fuchs J."/>
            <person name="Jenkins J."/>
            <person name="Haas F.B."/>
            <person name="Piednoel M."/>
            <person name="Gundlach H."/>
            <person name="Van Bel M."/>
            <person name="Meyberg R."/>
            <person name="Vives C."/>
            <person name="Morata J."/>
            <person name="Symeonidi A."/>
            <person name="Hiss M."/>
            <person name="Muchero W."/>
            <person name="Kamisugi Y."/>
            <person name="Saleh O."/>
            <person name="Blanc G."/>
            <person name="Decker E.L."/>
            <person name="van Gessel N."/>
            <person name="Grimwood J."/>
            <person name="Hayes R.D."/>
            <person name="Graham S.W."/>
            <person name="Gunter L.E."/>
            <person name="McDaniel S.F."/>
            <person name="Hoernstein S.N.W."/>
            <person name="Larsson A."/>
            <person name="Li F.W."/>
            <person name="Perroud P.F."/>
            <person name="Phillips J."/>
            <person name="Ranjan P."/>
            <person name="Rokshar D.S."/>
            <person name="Rothfels C.J."/>
            <person name="Schneider L."/>
            <person name="Shu S."/>
            <person name="Stevenson D.W."/>
            <person name="Thummler F."/>
            <person name="Tillich M."/>
            <person name="Villarreal Aguilar J.C."/>
            <person name="Widiez T."/>
            <person name="Wong G.K."/>
            <person name="Wymore A."/>
            <person name="Zhang Y."/>
            <person name="Zimmer A.D."/>
            <person name="Quatrano R.S."/>
            <person name="Mayer K.F.X."/>
            <person name="Goodstein D."/>
            <person name="Casacuberta J.M."/>
            <person name="Vandepoele K."/>
            <person name="Reski R."/>
            <person name="Cuming A.C."/>
            <person name="Tuskan G.A."/>
            <person name="Maumus F."/>
            <person name="Salse J."/>
            <person name="Schmutz J."/>
            <person name="Rensing S.A."/>
        </authorList>
    </citation>
    <scope>NUCLEOTIDE SEQUENCE [LARGE SCALE GENOMIC DNA]</scope>
    <source>
        <strain evidence="9 10">cv. Gransden 2004</strain>
    </source>
</reference>
<keyword evidence="10" id="KW-1185">Reference proteome</keyword>
<evidence type="ECO:0000256" key="2">
    <source>
        <dbReference type="ARBA" id="ARBA00023157"/>
    </source>
</evidence>
<gene>
    <name evidence="8" type="ORF">PHYPA_020929</name>
</gene>